<feature type="transmembrane region" description="Helical" evidence="1">
    <location>
        <begin position="91"/>
        <end position="110"/>
    </location>
</feature>
<keyword evidence="1" id="KW-1133">Transmembrane helix</keyword>
<feature type="transmembrane region" description="Helical" evidence="1">
    <location>
        <begin position="28"/>
        <end position="49"/>
    </location>
</feature>
<reference evidence="3 4" key="1">
    <citation type="submission" date="2019-03" db="EMBL/GenBank/DDBJ databases">
        <title>Single cell metagenomics reveals metabolic interactions within the superorganism composed of flagellate Streblomastix strix and complex community of Bacteroidetes bacteria on its surface.</title>
        <authorList>
            <person name="Treitli S.C."/>
            <person name="Kolisko M."/>
            <person name="Husnik F."/>
            <person name="Keeling P."/>
            <person name="Hampl V."/>
        </authorList>
    </citation>
    <scope>NUCLEOTIDE SEQUENCE [LARGE SCALE GENOMIC DNA]</scope>
    <source>
        <strain evidence="3">St1</strain>
    </source>
</reference>
<sequence>MKKIVFGIIAVAVGIFLLLYNLGQIEEAVYPLVISWQSLLVAIGLTLFFDWKSDRDHPVAGFVLISTGVLFLLPEICDYLQIMPLINIKKLIIPVLIILAGFIFIFHVSVEKKNPKWLKKHQKYCDDFEDMPFEKTSVQSGGVVKREYVFTASKEKWTYGKLRNVEIEAVFSGVELDFSQAELAEDVKVAVHIKISVVFGGVVLFVPEDWNIMIQKTGVFGGFVDSRPNNREVNEDKLVIMELDSVFGGGEIKCYE</sequence>
<proteinExistence type="predicted"/>
<dbReference type="Proteomes" id="UP000324575">
    <property type="component" value="Unassembled WGS sequence"/>
</dbReference>
<dbReference type="InterPro" id="IPR054331">
    <property type="entry name" value="LiaF_TM"/>
</dbReference>
<feature type="transmembrane region" description="Helical" evidence="1">
    <location>
        <begin position="61"/>
        <end position="85"/>
    </location>
</feature>
<name>A0A5M8P0F2_9BACT</name>
<dbReference type="Pfam" id="PF22570">
    <property type="entry name" value="LiaF-TM"/>
    <property type="match status" value="1"/>
</dbReference>
<keyword evidence="1" id="KW-0472">Membrane</keyword>
<feature type="domain" description="LiaF transmembrane" evidence="2">
    <location>
        <begin position="5"/>
        <end position="109"/>
    </location>
</feature>
<organism evidence="3 4">
    <name type="scientific">Candidatus Ordinivivax streblomastigis</name>
    <dbReference type="NCBI Taxonomy" id="2540710"/>
    <lineage>
        <taxon>Bacteria</taxon>
        <taxon>Pseudomonadati</taxon>
        <taxon>Bacteroidota</taxon>
        <taxon>Bacteroidia</taxon>
        <taxon>Bacteroidales</taxon>
        <taxon>Candidatus Ordinivivax</taxon>
    </lineage>
</organism>
<feature type="transmembrane region" description="Helical" evidence="1">
    <location>
        <begin position="5"/>
        <end position="22"/>
    </location>
</feature>
<gene>
    <name evidence="3" type="ORF">EZS26_001999</name>
</gene>
<evidence type="ECO:0000313" key="3">
    <source>
        <dbReference type="EMBL" id="KAA6301836.1"/>
    </source>
</evidence>
<evidence type="ECO:0000259" key="2">
    <source>
        <dbReference type="Pfam" id="PF22570"/>
    </source>
</evidence>
<protein>
    <recommendedName>
        <fullName evidence="2">LiaF transmembrane domain-containing protein</fullName>
    </recommendedName>
</protein>
<comment type="caution">
    <text evidence="3">The sequence shown here is derived from an EMBL/GenBank/DDBJ whole genome shotgun (WGS) entry which is preliminary data.</text>
</comment>
<dbReference type="PANTHER" id="PTHR40763:SF5">
    <property type="entry name" value="MEMBRANE PROTEIN"/>
    <property type="match status" value="1"/>
</dbReference>
<dbReference type="EMBL" id="SNRX01000013">
    <property type="protein sequence ID" value="KAA6301836.1"/>
    <property type="molecule type" value="Genomic_DNA"/>
</dbReference>
<accession>A0A5M8P0F2</accession>
<evidence type="ECO:0000256" key="1">
    <source>
        <dbReference type="SAM" id="Phobius"/>
    </source>
</evidence>
<dbReference type="AlphaFoldDB" id="A0A5M8P0F2"/>
<dbReference type="PANTHER" id="PTHR40763">
    <property type="entry name" value="MEMBRANE PROTEIN-RELATED"/>
    <property type="match status" value="1"/>
</dbReference>
<keyword evidence="1" id="KW-0812">Transmembrane</keyword>
<evidence type="ECO:0000313" key="4">
    <source>
        <dbReference type="Proteomes" id="UP000324575"/>
    </source>
</evidence>